<dbReference type="Gene3D" id="3.40.605.10">
    <property type="entry name" value="Aldehyde Dehydrogenase, Chain A, domain 1"/>
    <property type="match status" value="1"/>
</dbReference>
<name>A0ABR7WDF0_9ACTN</name>
<dbReference type="Proteomes" id="UP000602395">
    <property type="component" value="Unassembled WGS sequence"/>
</dbReference>
<keyword evidence="4" id="KW-1185">Reference proteome</keyword>
<gene>
    <name evidence="3" type="ORF">IDF66_13875</name>
</gene>
<evidence type="ECO:0000313" key="4">
    <source>
        <dbReference type="Proteomes" id="UP000602395"/>
    </source>
</evidence>
<feature type="domain" description="Aldehyde dehydrogenase" evidence="2">
    <location>
        <begin position="216"/>
        <end position="345"/>
    </location>
</feature>
<comment type="caution">
    <text evidence="3">The sequence shown here is derived from an EMBL/GenBank/DDBJ whole genome shotgun (WGS) entry which is preliminary data.</text>
</comment>
<dbReference type="Gene3D" id="3.40.309.10">
    <property type="entry name" value="Aldehyde Dehydrogenase, Chain A, domain 2"/>
    <property type="match status" value="1"/>
</dbReference>
<dbReference type="InterPro" id="IPR016163">
    <property type="entry name" value="Ald_DH_C"/>
</dbReference>
<evidence type="ECO:0000259" key="2">
    <source>
        <dbReference type="Pfam" id="PF00171"/>
    </source>
</evidence>
<dbReference type="SUPFAM" id="SSF53720">
    <property type="entry name" value="ALDH-like"/>
    <property type="match status" value="1"/>
</dbReference>
<evidence type="ECO:0000256" key="1">
    <source>
        <dbReference type="ARBA" id="ARBA00023002"/>
    </source>
</evidence>
<protein>
    <submittedName>
        <fullName evidence="3">Aldehyde dehydrogenase</fullName>
    </submittedName>
</protein>
<proteinExistence type="predicted"/>
<evidence type="ECO:0000313" key="3">
    <source>
        <dbReference type="EMBL" id="MBD1320670.1"/>
    </source>
</evidence>
<organism evidence="3 4">
    <name type="scientific">Gordonia hankookensis</name>
    <dbReference type="NCBI Taxonomy" id="589403"/>
    <lineage>
        <taxon>Bacteria</taxon>
        <taxon>Bacillati</taxon>
        <taxon>Actinomycetota</taxon>
        <taxon>Actinomycetes</taxon>
        <taxon>Mycobacteriales</taxon>
        <taxon>Gordoniaceae</taxon>
        <taxon>Gordonia</taxon>
    </lineage>
</organism>
<dbReference type="PANTHER" id="PTHR11699">
    <property type="entry name" value="ALDEHYDE DEHYDROGENASE-RELATED"/>
    <property type="match status" value="1"/>
</dbReference>
<sequence length="566" mass="60592">MTATSQPVDHTGLDRLIDELRRGANAWASISLHERAALLLRTRDAVRDTAAAWADTAIRIKQTPPSVRGEEWLAGPYITMATLTATAQTLTTLARGGNPVDGIPVGQAPGGRITLEVLPHGVQEALLLNGFSGAIWMPPGVGIDEVRATAGLGARRPTESGGVGLVLGAGNATLIGPLDALYELVAHNRVSVLKLNPTFAEMLPVYEKAFAPLIRRDLLRIINGEGDVGEYITGHPDVGHVHITGSASTHDAIVWGRGTEGERRRATHAPLMSKPITSELGGVSPIIVVPGKWSDADLAYQAENVATQKLQNSGHNCIAGQAMIMSSSWPQRAQFLDAIRKVFDSLPPRENWYPGSDRNMARAQHAYPHAERHGGRMLIEVGDSTSDELYRTEYFSPVLGHTTIPGIGVDFLRNAVRFANDRLVGTLGAGLIVAPHDRKEMGGAFTEAIAELRYGTIGINCWSATGYLAPVMPWGAYPGNTIDDVGSGIGVVHNTRLIADPERVVVNGPFRPFPRSWLGGEASTAPPMPWFVTSKANTSASKALTHYAGHPGWGRIPGVFKAILMP</sequence>
<dbReference type="RefSeq" id="WP_190267276.1">
    <property type="nucleotide sequence ID" value="NZ_BAABAD010000004.1"/>
</dbReference>
<accession>A0ABR7WDF0</accession>
<dbReference type="InterPro" id="IPR016162">
    <property type="entry name" value="Ald_DH_N"/>
</dbReference>
<dbReference type="InterPro" id="IPR016161">
    <property type="entry name" value="Ald_DH/histidinol_DH"/>
</dbReference>
<reference evidence="3 4" key="1">
    <citation type="submission" date="2020-09" db="EMBL/GenBank/DDBJ databases">
        <title>Novel species in genus Gordonia.</title>
        <authorList>
            <person name="Zhang G."/>
        </authorList>
    </citation>
    <scope>NUCLEOTIDE SEQUENCE [LARGE SCALE GENOMIC DNA]</scope>
    <source>
        <strain evidence="3 4">ON-33</strain>
    </source>
</reference>
<dbReference type="InterPro" id="IPR015590">
    <property type="entry name" value="Aldehyde_DH_dom"/>
</dbReference>
<keyword evidence="1" id="KW-0560">Oxidoreductase</keyword>
<dbReference type="EMBL" id="JACWMS010000002">
    <property type="protein sequence ID" value="MBD1320670.1"/>
    <property type="molecule type" value="Genomic_DNA"/>
</dbReference>
<dbReference type="Pfam" id="PF00171">
    <property type="entry name" value="Aldedh"/>
    <property type="match status" value="1"/>
</dbReference>